<comment type="caution">
    <text evidence="5">The sequence shown here is derived from an EMBL/GenBank/DDBJ whole genome shotgun (WGS) entry which is preliminary data.</text>
</comment>
<feature type="transmembrane region" description="Helical" evidence="2">
    <location>
        <begin position="90"/>
        <end position="110"/>
    </location>
</feature>
<gene>
    <name evidence="5" type="primary">traJ</name>
    <name evidence="5" type="ORF">GCM10023091_00620</name>
</gene>
<reference evidence="6" key="1">
    <citation type="journal article" date="2019" name="Int. J. Syst. Evol. Microbiol.">
        <title>The Global Catalogue of Microorganisms (GCM) 10K type strain sequencing project: providing services to taxonomists for standard genome sequencing and annotation.</title>
        <authorList>
            <consortium name="The Broad Institute Genomics Platform"/>
            <consortium name="The Broad Institute Genome Sequencing Center for Infectious Disease"/>
            <person name="Wu L."/>
            <person name="Ma J."/>
        </authorList>
    </citation>
    <scope>NUCLEOTIDE SEQUENCE [LARGE SCALE GENOMIC DNA]</scope>
    <source>
        <strain evidence="6">JCM 31920</strain>
    </source>
</reference>
<keyword evidence="2" id="KW-0812">Transmembrane</keyword>
<feature type="chain" id="PRO_5046296839" evidence="3">
    <location>
        <begin position="24"/>
        <end position="392"/>
    </location>
</feature>
<keyword evidence="2" id="KW-1133">Transmembrane helix</keyword>
<accession>A0ABP8LLZ8</accession>
<evidence type="ECO:0000256" key="3">
    <source>
        <dbReference type="SAM" id="SignalP"/>
    </source>
</evidence>
<evidence type="ECO:0000256" key="2">
    <source>
        <dbReference type="SAM" id="Phobius"/>
    </source>
</evidence>
<protein>
    <submittedName>
        <fullName evidence="5">Conjugative transposon protein TraJ</fullName>
    </submittedName>
</protein>
<evidence type="ECO:0000259" key="4">
    <source>
        <dbReference type="Pfam" id="PF07863"/>
    </source>
</evidence>
<sequence length="392" mass="42706">MKVKRLTMIFMAVGILCPFFAQAQGVAGDIKGLQVVLDQLYSDMIGLSSSLIGVSRGLAGFGALFYIAARVWRHIAAAEPVDFYPLFRPFVLGFCILFFPSVLALINGVMKPVVSGTANLAQGSQAAIQKLLEQKQKVIEQSSFWQMYVGATGEGNRDAWYRYTHPGEDPEDEGMFDSVGNDIKFAMAKAYYNFSNSVKQWMAQVLEILFQAAALCINTLRTFQLIVLAILGPLVFGLAVFDGFQRTLFSWLARYLNVFLWLPVANIFGAILGRIQQKMIEIDIAQIQQAGNTFFSSQDAGYLIFLIIGIVGYLTVPSVAGFIIQTGGGGALGQKMTSLFSGTMAWAGARSAAAGRTVVNSAQNLVSSQTHHTTTPPSSHSYRSRNISGTPR</sequence>
<evidence type="ECO:0000256" key="1">
    <source>
        <dbReference type="SAM" id="MobiDB-lite"/>
    </source>
</evidence>
<evidence type="ECO:0000313" key="5">
    <source>
        <dbReference type="EMBL" id="GAA4430833.1"/>
    </source>
</evidence>
<evidence type="ECO:0000313" key="6">
    <source>
        <dbReference type="Proteomes" id="UP001501508"/>
    </source>
</evidence>
<feature type="signal peptide" evidence="3">
    <location>
        <begin position="1"/>
        <end position="23"/>
    </location>
</feature>
<dbReference type="Proteomes" id="UP001501508">
    <property type="component" value="Unassembled WGS sequence"/>
</dbReference>
<dbReference type="Pfam" id="PF07863">
    <property type="entry name" value="CtnDOT_TraJ"/>
    <property type="match status" value="1"/>
</dbReference>
<organism evidence="5 6">
    <name type="scientific">Ravibacter arvi</name>
    <dbReference type="NCBI Taxonomy" id="2051041"/>
    <lineage>
        <taxon>Bacteria</taxon>
        <taxon>Pseudomonadati</taxon>
        <taxon>Bacteroidota</taxon>
        <taxon>Cytophagia</taxon>
        <taxon>Cytophagales</taxon>
        <taxon>Spirosomataceae</taxon>
        <taxon>Ravibacter</taxon>
    </lineage>
</organism>
<dbReference type="EMBL" id="BAABEY010000001">
    <property type="protein sequence ID" value="GAA4430833.1"/>
    <property type="molecule type" value="Genomic_DNA"/>
</dbReference>
<feature type="transmembrane region" description="Helical" evidence="2">
    <location>
        <begin position="47"/>
        <end position="69"/>
    </location>
</feature>
<feature type="domain" description="Conjugative transposon TraJ C-terminal" evidence="4">
    <location>
        <begin position="29"/>
        <end position="370"/>
    </location>
</feature>
<dbReference type="InterPro" id="IPR022393">
    <property type="entry name" value="Conjugative_transposon_TraJ"/>
</dbReference>
<feature type="transmembrane region" description="Helical" evidence="2">
    <location>
        <begin position="225"/>
        <end position="245"/>
    </location>
</feature>
<proteinExistence type="predicted"/>
<dbReference type="RefSeq" id="WP_345025985.1">
    <property type="nucleotide sequence ID" value="NZ_BAABEY010000001.1"/>
</dbReference>
<feature type="transmembrane region" description="Helical" evidence="2">
    <location>
        <begin position="251"/>
        <end position="272"/>
    </location>
</feature>
<dbReference type="InterPro" id="IPR012424">
    <property type="entry name" value="Conjugative_transposon_TraJ_C"/>
</dbReference>
<keyword evidence="3" id="KW-0732">Signal</keyword>
<keyword evidence="2" id="KW-0472">Membrane</keyword>
<feature type="transmembrane region" description="Helical" evidence="2">
    <location>
        <begin position="302"/>
        <end position="324"/>
    </location>
</feature>
<keyword evidence="6" id="KW-1185">Reference proteome</keyword>
<feature type="region of interest" description="Disordered" evidence="1">
    <location>
        <begin position="365"/>
        <end position="392"/>
    </location>
</feature>
<dbReference type="NCBIfam" id="TIGR03782">
    <property type="entry name" value="Bac_Flav_CT_J"/>
    <property type="match status" value="1"/>
</dbReference>
<name>A0ABP8LLZ8_9BACT</name>
<feature type="compositionally biased region" description="Low complexity" evidence="1">
    <location>
        <begin position="367"/>
        <end position="381"/>
    </location>
</feature>